<evidence type="ECO:0000313" key="8">
    <source>
        <dbReference type="RefSeq" id="XP_072838721.1"/>
    </source>
</evidence>
<dbReference type="PANTHER" id="PTHR47189:SF1">
    <property type="entry name" value="MHC CLASS II TRANSACTIVATOR"/>
    <property type="match status" value="1"/>
</dbReference>
<keyword evidence="4" id="KW-0067">ATP-binding</keyword>
<evidence type="ECO:0000256" key="2">
    <source>
        <dbReference type="ARBA" id="ARBA00022737"/>
    </source>
</evidence>
<dbReference type="InterPro" id="IPR027417">
    <property type="entry name" value="P-loop_NTPase"/>
</dbReference>
<keyword evidence="7" id="KW-1185">Reference proteome</keyword>
<evidence type="ECO:0000313" key="7">
    <source>
        <dbReference type="Proteomes" id="UP001652642"/>
    </source>
</evidence>
<sequence>MAACSAGLCIQQALQAEQWDQLLQENAMEPAALLGRSYLELLQSEVAESVLYMQVEEATEISAGQSADTLGDLDVFYTVEGEEVCQCSNTGEAYDKIAALAEYLLEDQQEQPVEEIFGSLVSEETVTECTGGCTEGKRRPSSCSDGPEAKRRKVIAHAPALCIMDGDSVRIVPNNVASQCDVRVEFSVATVGCLGRSLKAFAPSASPITDLYLSGMKGIQVILTVQPLAPLTPSPAAGPGDPWEKSQPGEVAPHKGPPSPPVPSEQAPRRPESADAFQAQLKSHFRDTCEFVPLEHEIPLDRLYIDSDLVQCHLESKSGRNADPRACDLQEKTVVPRSQLFHTRGKNDGGTKVIVILGKAGMGKSLLVQKICLDWSNDRLPGFDFVFRFDCRKINFPVEDQDSLKRLLFEESVGPREDAEEIFRYLLQNPRRVLLIFDGFEELENQDGFPALASNSPPRRKLCGTGATLAGLFQKKVLNGCTLLLTSRPKNRLHLYLPRMDTILEVVGFSAQQAERYLAEYFHGCPFADEAVNSVRNSPCLFSHCYHPSLCQFICESVFKLGSRDLPFTLTGLLVKSLLRKLDLATETGSPSNYPNLNALARMAWQLGESQQKVFPGHHFPSEKVRDFALDSGLVVRLPQDCNGRKGECEYSFPTFVVQHFLLALHLVLAREMKDKRLTKHLCLLCKSKKFLSAWGLVPRFLSGFLFLEDDLRSSFLFGEGGGEPDAEKMVSKKQKSLLKYIRKLSIKDFGPDKLVELLHCVHETGDRYLWQHVALELQPDLSFQGFPLNPSDVYVLHSVLRRSSKAFSLDLRGSALDPGGLRRLVMEEKVSTFRASLGDTVQLWKDLWESEAEEQLQAAVKKFGVVPFKAETMKDVEDLCRLVRLQEDMTRGCVPPRDPVWGSMDPRSCLQSCEMLLSFCTAGIPYSKTDVTADGKNSYIPAVTNLQHLEFMLGPLFGFRGFQKLAGILDAFPALRQLDLDSPNENEIGDEGVALLSKVLPRLTLLETLNLSRNKITDVGAQTLAQALPLLSLLKVLSLYNNNIGDAGAEHLAKRLPRMSSLRVLDIQCNKITAGGAQHFTESIRRCPHIQRVRLWNPAIPHGVLDHLQQLDSRIRLL</sequence>
<feature type="domain" description="NACHT" evidence="6">
    <location>
        <begin position="352"/>
        <end position="489"/>
    </location>
</feature>
<keyword evidence="2" id="KW-0677">Repeat</keyword>
<dbReference type="InterPro" id="IPR032675">
    <property type="entry name" value="LRR_dom_sf"/>
</dbReference>
<dbReference type="SMART" id="SM00369">
    <property type="entry name" value="LRR_TYP"/>
    <property type="match status" value="2"/>
</dbReference>
<evidence type="ECO:0000259" key="6">
    <source>
        <dbReference type="PROSITE" id="PS50837"/>
    </source>
</evidence>
<evidence type="ECO:0000256" key="3">
    <source>
        <dbReference type="ARBA" id="ARBA00022741"/>
    </source>
</evidence>
<dbReference type="Gene3D" id="3.80.10.10">
    <property type="entry name" value="Ribonuclease Inhibitor"/>
    <property type="match status" value="1"/>
</dbReference>
<dbReference type="SUPFAM" id="SSF52047">
    <property type="entry name" value="RNI-like"/>
    <property type="match status" value="1"/>
</dbReference>
<dbReference type="SMART" id="SM00368">
    <property type="entry name" value="LRR_RI"/>
    <property type="match status" value="4"/>
</dbReference>
<evidence type="ECO:0000256" key="4">
    <source>
        <dbReference type="ARBA" id="ARBA00022840"/>
    </source>
</evidence>
<dbReference type="InterPro" id="IPR003591">
    <property type="entry name" value="Leu-rich_rpt_typical-subtyp"/>
</dbReference>
<dbReference type="GeneID" id="110087050"/>
<reference evidence="8" key="1">
    <citation type="submission" date="2025-08" db="UniProtKB">
        <authorList>
            <consortium name="RefSeq"/>
        </authorList>
    </citation>
    <scope>IDENTIFICATION</scope>
</reference>
<dbReference type="Pfam" id="PF13516">
    <property type="entry name" value="LRR_6"/>
    <property type="match status" value="3"/>
</dbReference>
<protein>
    <submittedName>
        <fullName evidence="8">MHC class II transactivator isoform X1</fullName>
    </submittedName>
</protein>
<gene>
    <name evidence="8" type="primary">CIITA</name>
</gene>
<dbReference type="SUPFAM" id="SSF52540">
    <property type="entry name" value="P-loop containing nucleoside triphosphate hydrolases"/>
    <property type="match status" value="1"/>
</dbReference>
<feature type="region of interest" description="Disordered" evidence="5">
    <location>
        <begin position="232"/>
        <end position="276"/>
    </location>
</feature>
<dbReference type="PROSITE" id="PS50837">
    <property type="entry name" value="NACHT"/>
    <property type="match status" value="1"/>
</dbReference>
<proteinExistence type="predicted"/>
<keyword evidence="1" id="KW-0433">Leucine-rich repeat</keyword>
<dbReference type="PRINTS" id="PR01719">
    <property type="entry name" value="MHCIIACTVATR"/>
</dbReference>
<dbReference type="Gene3D" id="3.40.50.300">
    <property type="entry name" value="P-loop containing nucleotide triphosphate hydrolases"/>
    <property type="match status" value="1"/>
</dbReference>
<accession>A0ABM5EZZ3</accession>
<dbReference type="InterPro" id="IPR001611">
    <property type="entry name" value="Leu-rich_rpt"/>
</dbReference>
<dbReference type="InterPro" id="IPR007111">
    <property type="entry name" value="NACHT_NTPase"/>
</dbReference>
<dbReference type="Proteomes" id="UP001652642">
    <property type="component" value="Chromosome 13"/>
</dbReference>
<keyword evidence="3" id="KW-0547">Nucleotide-binding</keyword>
<evidence type="ECO:0000256" key="1">
    <source>
        <dbReference type="ARBA" id="ARBA00022614"/>
    </source>
</evidence>
<dbReference type="InterPro" id="IPR008095">
    <property type="entry name" value="MHC_II_transact"/>
</dbReference>
<dbReference type="RefSeq" id="XP_072838721.1">
    <property type="nucleotide sequence ID" value="XM_072982620.1"/>
</dbReference>
<organism evidence="7 8">
    <name type="scientific">Pogona vitticeps</name>
    <name type="common">central bearded dragon</name>
    <dbReference type="NCBI Taxonomy" id="103695"/>
    <lineage>
        <taxon>Eukaryota</taxon>
        <taxon>Metazoa</taxon>
        <taxon>Chordata</taxon>
        <taxon>Craniata</taxon>
        <taxon>Vertebrata</taxon>
        <taxon>Euteleostomi</taxon>
        <taxon>Lepidosauria</taxon>
        <taxon>Squamata</taxon>
        <taxon>Bifurcata</taxon>
        <taxon>Unidentata</taxon>
        <taxon>Episquamata</taxon>
        <taxon>Toxicofera</taxon>
        <taxon>Iguania</taxon>
        <taxon>Acrodonta</taxon>
        <taxon>Agamidae</taxon>
        <taxon>Amphibolurinae</taxon>
        <taxon>Pogona</taxon>
    </lineage>
</organism>
<evidence type="ECO:0000256" key="5">
    <source>
        <dbReference type="SAM" id="MobiDB-lite"/>
    </source>
</evidence>
<dbReference type="Pfam" id="PF05729">
    <property type="entry name" value="NACHT"/>
    <property type="match status" value="1"/>
</dbReference>
<name>A0ABM5EZZ3_9SAUR</name>
<dbReference type="PANTHER" id="PTHR47189">
    <property type="entry name" value="MHC CLASS II TRANSACTIVATOR"/>
    <property type="match status" value="1"/>
</dbReference>